<sequence length="407" mass="47438">MAEKDFDILDYDCIGFDLDNTLARYKATAMVEMEYEIITQFLIKNGFPKKHLLKPLDFDFLLKGLILDIEKGNILKVATDGKILSARHGTRMLSKGEINNYYPNYHWDLIDLFIRDPQETWNGPNSEIIRALLDNYDIIISLVYARLVDSIDEENSEISPSYSACFKEIHKCFADMFTIEHFRLDKGEYYAKIKAEPNKYYYKCTEALIQWLKMLKKKNKLIFLITGSYIDFASLTASNTLGPKWKDYFDIIITYAKKPGFFTQNRDFIGLDDTKMTGPISYDKLQLGGIYCQGNWADLQKFLSKYSTKSNPKFLYMGDNIIQDVHAPSVHTDCDTVAISEELFVEENHCDPYPEEKLLKSTIWGSYFRHNHDHTIWYKFIKDNARCCVPSVDFLIQVPLEKNFEFV</sequence>
<accession>A0ABD2PG29</accession>
<organism evidence="7 8">
    <name type="scientific">Cryptolaemus montrouzieri</name>
    <dbReference type="NCBI Taxonomy" id="559131"/>
    <lineage>
        <taxon>Eukaryota</taxon>
        <taxon>Metazoa</taxon>
        <taxon>Ecdysozoa</taxon>
        <taxon>Arthropoda</taxon>
        <taxon>Hexapoda</taxon>
        <taxon>Insecta</taxon>
        <taxon>Pterygota</taxon>
        <taxon>Neoptera</taxon>
        <taxon>Endopterygota</taxon>
        <taxon>Coleoptera</taxon>
        <taxon>Polyphaga</taxon>
        <taxon>Cucujiformia</taxon>
        <taxon>Coccinelloidea</taxon>
        <taxon>Coccinellidae</taxon>
        <taxon>Scymninae</taxon>
        <taxon>Scymnini</taxon>
        <taxon>Cryptolaemus</taxon>
    </lineage>
</organism>
<dbReference type="Gene3D" id="3.40.50.1000">
    <property type="entry name" value="HAD superfamily/HAD-like"/>
    <property type="match status" value="1"/>
</dbReference>
<evidence type="ECO:0000313" key="7">
    <source>
        <dbReference type="EMBL" id="KAL3289719.1"/>
    </source>
</evidence>
<dbReference type="FunFam" id="3.40.50.1000:FF:000086">
    <property type="entry name" value="LD24878p"/>
    <property type="match status" value="1"/>
</dbReference>
<evidence type="ECO:0000313" key="8">
    <source>
        <dbReference type="Proteomes" id="UP001516400"/>
    </source>
</evidence>
<evidence type="ECO:0000256" key="5">
    <source>
        <dbReference type="ARBA" id="ARBA00022990"/>
    </source>
</evidence>
<name>A0ABD2PG29_9CUCU</name>
<keyword evidence="3" id="KW-0378">Hydrolase</keyword>
<dbReference type="GO" id="GO:0016787">
    <property type="term" value="F:hydrolase activity"/>
    <property type="evidence" value="ECO:0007669"/>
    <property type="project" value="UniProtKB-KW"/>
</dbReference>
<reference evidence="7 8" key="1">
    <citation type="journal article" date="2021" name="BMC Biol.">
        <title>Horizontally acquired antibacterial genes associated with adaptive radiation of ladybird beetles.</title>
        <authorList>
            <person name="Li H.S."/>
            <person name="Tang X.F."/>
            <person name="Huang Y.H."/>
            <person name="Xu Z.Y."/>
            <person name="Chen M.L."/>
            <person name="Du X.Y."/>
            <person name="Qiu B.Y."/>
            <person name="Chen P.T."/>
            <person name="Zhang W."/>
            <person name="Slipinski A."/>
            <person name="Escalona H.E."/>
            <person name="Waterhouse R.M."/>
            <person name="Zwick A."/>
            <person name="Pang H."/>
        </authorList>
    </citation>
    <scope>NUCLEOTIDE SEQUENCE [LARGE SCALE GENOMIC DNA]</scope>
    <source>
        <strain evidence="7">SYSU2018</strain>
    </source>
</reference>
<dbReference type="InterPro" id="IPR008380">
    <property type="entry name" value="HAD-SF_hydro_IG_5-nucl"/>
</dbReference>
<evidence type="ECO:0000256" key="3">
    <source>
        <dbReference type="ARBA" id="ARBA00022801"/>
    </source>
</evidence>
<gene>
    <name evidence="7" type="ORF">HHI36_023119</name>
</gene>
<evidence type="ECO:0000256" key="1">
    <source>
        <dbReference type="ARBA" id="ARBA00009589"/>
    </source>
</evidence>
<dbReference type="AlphaFoldDB" id="A0ABD2PG29"/>
<dbReference type="SUPFAM" id="SSF56784">
    <property type="entry name" value="HAD-like"/>
    <property type="match status" value="1"/>
</dbReference>
<protein>
    <recommendedName>
        <fullName evidence="6">5'-nucleotidase domain-containing protein 1</fullName>
    </recommendedName>
</protein>
<keyword evidence="4" id="KW-0460">Magnesium</keyword>
<keyword evidence="8" id="KW-1185">Reference proteome</keyword>
<evidence type="ECO:0000256" key="2">
    <source>
        <dbReference type="ARBA" id="ARBA00022723"/>
    </source>
</evidence>
<dbReference type="PANTHER" id="PTHR12103">
    <property type="entry name" value="5'-NUCLEOTIDASE DOMAIN-CONTAINING"/>
    <property type="match status" value="1"/>
</dbReference>
<dbReference type="Pfam" id="PF05761">
    <property type="entry name" value="5_nucleotid"/>
    <property type="match status" value="1"/>
</dbReference>
<dbReference type="Proteomes" id="UP001516400">
    <property type="component" value="Unassembled WGS sequence"/>
</dbReference>
<evidence type="ECO:0000256" key="6">
    <source>
        <dbReference type="ARBA" id="ARBA00069357"/>
    </source>
</evidence>
<dbReference type="GO" id="GO:0046872">
    <property type="term" value="F:metal ion binding"/>
    <property type="evidence" value="ECO:0007669"/>
    <property type="project" value="UniProtKB-KW"/>
</dbReference>
<dbReference type="EMBL" id="JABFTP020000186">
    <property type="protein sequence ID" value="KAL3289719.1"/>
    <property type="molecule type" value="Genomic_DNA"/>
</dbReference>
<dbReference type="InterPro" id="IPR036412">
    <property type="entry name" value="HAD-like_sf"/>
</dbReference>
<keyword evidence="5" id="KW-0007">Acetylation</keyword>
<proteinExistence type="inferred from homology"/>
<dbReference type="InterPro" id="IPR023214">
    <property type="entry name" value="HAD_sf"/>
</dbReference>
<dbReference type="PANTHER" id="PTHR12103:SF38">
    <property type="entry name" value="5'-NUCLEOTIDASE DOMAIN-CONTAINING PROTEIN 1"/>
    <property type="match status" value="1"/>
</dbReference>
<comment type="caution">
    <text evidence="7">The sequence shown here is derived from an EMBL/GenBank/DDBJ whole genome shotgun (WGS) entry which is preliminary data.</text>
</comment>
<comment type="similarity">
    <text evidence="1">Belongs to the 5'(3')-deoxyribonucleotidase family.</text>
</comment>
<evidence type="ECO:0000256" key="4">
    <source>
        <dbReference type="ARBA" id="ARBA00022842"/>
    </source>
</evidence>
<keyword evidence="2" id="KW-0479">Metal-binding</keyword>